<evidence type="ECO:0000313" key="1">
    <source>
        <dbReference type="EMBL" id="KAG1530556.1"/>
    </source>
</evidence>
<accession>A0A9P6XQK8</accession>
<organism evidence="1 2">
    <name type="scientific">Rhizopus delemar</name>
    <dbReference type="NCBI Taxonomy" id="936053"/>
    <lineage>
        <taxon>Eukaryota</taxon>
        <taxon>Fungi</taxon>
        <taxon>Fungi incertae sedis</taxon>
        <taxon>Mucoromycota</taxon>
        <taxon>Mucoromycotina</taxon>
        <taxon>Mucoromycetes</taxon>
        <taxon>Mucorales</taxon>
        <taxon>Mucorineae</taxon>
        <taxon>Rhizopodaceae</taxon>
        <taxon>Rhizopus</taxon>
    </lineage>
</organism>
<evidence type="ECO:0000313" key="2">
    <source>
        <dbReference type="Proteomes" id="UP000740926"/>
    </source>
</evidence>
<sequence length="107" mass="12175">MDDLDAFDHRRGDGVRVTRAIAQRRRLRYAIDHVQDAAATHRFAVVGHLLARRRKGRNLRGQHARDVRTQRQLLRDVFAGQHGDGVGHGGLALRHVRGRGRYRDAGQ</sequence>
<dbReference type="EMBL" id="JAANIU010012259">
    <property type="protein sequence ID" value="KAG1530556.1"/>
    <property type="molecule type" value="Genomic_DNA"/>
</dbReference>
<dbReference type="Proteomes" id="UP000740926">
    <property type="component" value="Unassembled WGS sequence"/>
</dbReference>
<dbReference type="AlphaFoldDB" id="A0A9P6XQK8"/>
<reference evidence="1 2" key="1">
    <citation type="journal article" date="2020" name="Microb. Genom.">
        <title>Genetic diversity of clinical and environmental Mucorales isolates obtained from an investigation of mucormycosis cases among solid organ transplant recipients.</title>
        <authorList>
            <person name="Nguyen M.H."/>
            <person name="Kaul D."/>
            <person name="Muto C."/>
            <person name="Cheng S.J."/>
            <person name="Richter R.A."/>
            <person name="Bruno V.M."/>
            <person name="Liu G."/>
            <person name="Beyhan S."/>
            <person name="Sundermann A.J."/>
            <person name="Mounaud S."/>
            <person name="Pasculle A.W."/>
            <person name="Nierman W.C."/>
            <person name="Driscoll E."/>
            <person name="Cumbie R."/>
            <person name="Clancy C.J."/>
            <person name="Dupont C.L."/>
        </authorList>
    </citation>
    <scope>NUCLEOTIDE SEQUENCE [LARGE SCALE GENOMIC DNA]</scope>
    <source>
        <strain evidence="1 2">GL24</strain>
    </source>
</reference>
<gene>
    <name evidence="1" type="ORF">G6F50_017235</name>
</gene>
<keyword evidence="2" id="KW-1185">Reference proteome</keyword>
<proteinExistence type="predicted"/>
<protein>
    <submittedName>
        <fullName evidence="1">Uncharacterized protein</fullName>
    </submittedName>
</protein>
<comment type="caution">
    <text evidence="1">The sequence shown here is derived from an EMBL/GenBank/DDBJ whole genome shotgun (WGS) entry which is preliminary data.</text>
</comment>
<name>A0A9P6XQK8_9FUNG</name>